<feature type="compositionally biased region" description="Low complexity" evidence="7">
    <location>
        <begin position="1744"/>
        <end position="1770"/>
    </location>
</feature>
<comment type="catalytic activity">
    <reaction evidence="6">
        <text>O-phospho-L-threonyl-[protein] + H2O = L-threonyl-[protein] + phosphate</text>
        <dbReference type="Rhea" id="RHEA:47004"/>
        <dbReference type="Rhea" id="RHEA-COMP:11060"/>
        <dbReference type="Rhea" id="RHEA-COMP:11605"/>
        <dbReference type="ChEBI" id="CHEBI:15377"/>
        <dbReference type="ChEBI" id="CHEBI:30013"/>
        <dbReference type="ChEBI" id="CHEBI:43474"/>
        <dbReference type="ChEBI" id="CHEBI:61977"/>
        <dbReference type="EC" id="3.1.3.16"/>
    </reaction>
</comment>
<dbReference type="GO" id="GO:0008420">
    <property type="term" value="F:RNA polymerase II CTD heptapeptide repeat phosphatase activity"/>
    <property type="evidence" value="ECO:0007669"/>
    <property type="project" value="InterPro"/>
</dbReference>
<keyword evidence="9" id="KW-1185">Reference proteome</keyword>
<feature type="region of interest" description="Disordered" evidence="7">
    <location>
        <begin position="1642"/>
        <end position="1726"/>
    </location>
</feature>
<dbReference type="GO" id="GO:0005634">
    <property type="term" value="C:nucleus"/>
    <property type="evidence" value="ECO:0007669"/>
    <property type="project" value="UniProtKB-SubCell"/>
</dbReference>
<feature type="region of interest" description="Disordered" evidence="7">
    <location>
        <begin position="139"/>
        <end position="166"/>
    </location>
</feature>
<dbReference type="PANTHER" id="PTHR23081">
    <property type="entry name" value="RNA POLYMERASE II CTD PHOSPHATASE"/>
    <property type="match status" value="1"/>
</dbReference>
<feature type="compositionally biased region" description="Low complexity" evidence="7">
    <location>
        <begin position="1818"/>
        <end position="1828"/>
    </location>
</feature>
<feature type="region of interest" description="Disordered" evidence="7">
    <location>
        <begin position="1448"/>
        <end position="1487"/>
    </location>
</feature>
<feature type="region of interest" description="Disordered" evidence="7">
    <location>
        <begin position="206"/>
        <end position="288"/>
    </location>
</feature>
<proteinExistence type="predicted"/>
<feature type="region of interest" description="Disordered" evidence="7">
    <location>
        <begin position="1744"/>
        <end position="1784"/>
    </location>
</feature>
<dbReference type="PANTHER" id="PTHR23081:SF36">
    <property type="entry name" value="RNA POLYMERASE II SUBUNIT A C-TERMINAL DOMAIN PHOSPHATASE"/>
    <property type="match status" value="1"/>
</dbReference>
<feature type="compositionally biased region" description="Low complexity" evidence="7">
    <location>
        <begin position="758"/>
        <end position="795"/>
    </location>
</feature>
<feature type="compositionally biased region" description="Low complexity" evidence="7">
    <location>
        <begin position="1458"/>
        <end position="1487"/>
    </location>
</feature>
<dbReference type="Gene3D" id="3.40.50.1000">
    <property type="entry name" value="HAD superfamily/HAD-like"/>
    <property type="match status" value="1"/>
</dbReference>
<comment type="subcellular location">
    <subcellularLocation>
        <location evidence="1">Nucleus</location>
    </subcellularLocation>
</comment>
<gene>
    <name evidence="8" type="ORF">CHLNCDRAFT_49534</name>
</gene>
<dbReference type="RefSeq" id="XP_005852158.1">
    <property type="nucleotide sequence ID" value="XM_005852096.1"/>
</dbReference>
<dbReference type="EC" id="3.1.3.16" evidence="2"/>
<dbReference type="OrthoDB" id="10249888at2759"/>
<feature type="compositionally biased region" description="Low complexity" evidence="7">
    <location>
        <begin position="1858"/>
        <end position="1869"/>
    </location>
</feature>
<feature type="compositionally biased region" description="Basic and acidic residues" evidence="7">
    <location>
        <begin position="1833"/>
        <end position="1851"/>
    </location>
</feature>
<feature type="compositionally biased region" description="Low complexity" evidence="7">
    <location>
        <begin position="1579"/>
        <end position="1594"/>
    </location>
</feature>
<protein>
    <recommendedName>
        <fullName evidence="2">protein-serine/threonine phosphatase</fullName>
        <ecNumber evidence="2">3.1.3.16</ecNumber>
    </recommendedName>
</protein>
<evidence type="ECO:0000256" key="1">
    <source>
        <dbReference type="ARBA" id="ARBA00004123"/>
    </source>
</evidence>
<evidence type="ECO:0000256" key="2">
    <source>
        <dbReference type="ARBA" id="ARBA00013081"/>
    </source>
</evidence>
<evidence type="ECO:0000313" key="8">
    <source>
        <dbReference type="EMBL" id="EFN60056.1"/>
    </source>
</evidence>
<evidence type="ECO:0000256" key="6">
    <source>
        <dbReference type="ARBA" id="ARBA00048336"/>
    </source>
</evidence>
<feature type="compositionally biased region" description="Low complexity" evidence="7">
    <location>
        <begin position="302"/>
        <end position="349"/>
    </location>
</feature>
<comment type="catalytic activity">
    <reaction evidence="5">
        <text>O-phospho-L-seryl-[protein] + H2O = L-seryl-[protein] + phosphate</text>
        <dbReference type="Rhea" id="RHEA:20629"/>
        <dbReference type="Rhea" id="RHEA-COMP:9863"/>
        <dbReference type="Rhea" id="RHEA-COMP:11604"/>
        <dbReference type="ChEBI" id="CHEBI:15377"/>
        <dbReference type="ChEBI" id="CHEBI:29999"/>
        <dbReference type="ChEBI" id="CHEBI:43474"/>
        <dbReference type="ChEBI" id="CHEBI:83421"/>
        <dbReference type="EC" id="3.1.3.16"/>
    </reaction>
</comment>
<dbReference type="InterPro" id="IPR023214">
    <property type="entry name" value="HAD_sf"/>
</dbReference>
<keyword evidence="3" id="KW-0378">Hydrolase</keyword>
<feature type="compositionally biased region" description="Gly residues" evidence="7">
    <location>
        <begin position="2133"/>
        <end position="2163"/>
    </location>
</feature>
<reference evidence="8 9" key="1">
    <citation type="journal article" date="2010" name="Plant Cell">
        <title>The Chlorella variabilis NC64A genome reveals adaptation to photosymbiosis, coevolution with viruses, and cryptic sex.</title>
        <authorList>
            <person name="Blanc G."/>
            <person name="Duncan G."/>
            <person name="Agarkova I."/>
            <person name="Borodovsky M."/>
            <person name="Gurnon J."/>
            <person name="Kuo A."/>
            <person name="Lindquist E."/>
            <person name="Lucas S."/>
            <person name="Pangilinan J."/>
            <person name="Polle J."/>
            <person name="Salamov A."/>
            <person name="Terry A."/>
            <person name="Yamada T."/>
            <person name="Dunigan D.D."/>
            <person name="Grigoriev I.V."/>
            <person name="Claverie J.M."/>
            <person name="Van Etten J.L."/>
        </authorList>
    </citation>
    <scope>NUCLEOTIDE SEQUENCE [LARGE SCALE GENOMIC DNA]</scope>
    <source>
        <strain evidence="8 9">NC64A</strain>
    </source>
</reference>
<evidence type="ECO:0000256" key="7">
    <source>
        <dbReference type="SAM" id="MobiDB-lite"/>
    </source>
</evidence>
<feature type="compositionally biased region" description="Low complexity" evidence="7">
    <location>
        <begin position="1512"/>
        <end position="1529"/>
    </location>
</feature>
<evidence type="ECO:0000313" key="9">
    <source>
        <dbReference type="Proteomes" id="UP000008141"/>
    </source>
</evidence>
<feature type="compositionally biased region" description="Low complexity" evidence="7">
    <location>
        <begin position="1671"/>
        <end position="1685"/>
    </location>
</feature>
<feature type="region of interest" description="Disordered" evidence="7">
    <location>
        <begin position="462"/>
        <end position="665"/>
    </location>
</feature>
<dbReference type="InterPro" id="IPR039189">
    <property type="entry name" value="Fcp1"/>
</dbReference>
<dbReference type="eggNOG" id="KOG0323">
    <property type="taxonomic scope" value="Eukaryota"/>
</dbReference>
<feature type="compositionally biased region" description="Low complexity" evidence="7">
    <location>
        <begin position="535"/>
        <end position="552"/>
    </location>
</feature>
<evidence type="ECO:0000256" key="3">
    <source>
        <dbReference type="ARBA" id="ARBA00022801"/>
    </source>
</evidence>
<feature type="compositionally biased region" description="Low complexity" evidence="7">
    <location>
        <begin position="2181"/>
        <end position="2191"/>
    </location>
</feature>
<feature type="region of interest" description="Disordered" evidence="7">
    <location>
        <begin position="1600"/>
        <end position="1619"/>
    </location>
</feature>
<feature type="region of interest" description="Disordered" evidence="7">
    <location>
        <begin position="1512"/>
        <end position="1594"/>
    </location>
</feature>
<feature type="compositionally biased region" description="Low complexity" evidence="7">
    <location>
        <begin position="1541"/>
        <end position="1573"/>
    </location>
</feature>
<dbReference type="InParanoid" id="E1Z2U5"/>
<dbReference type="Proteomes" id="UP000008141">
    <property type="component" value="Unassembled WGS sequence"/>
</dbReference>
<organism evidence="9">
    <name type="scientific">Chlorella variabilis</name>
    <name type="common">Green alga</name>
    <dbReference type="NCBI Taxonomy" id="554065"/>
    <lineage>
        <taxon>Eukaryota</taxon>
        <taxon>Viridiplantae</taxon>
        <taxon>Chlorophyta</taxon>
        <taxon>core chlorophytes</taxon>
        <taxon>Trebouxiophyceae</taxon>
        <taxon>Chlorellales</taxon>
        <taxon>Chlorellaceae</taxon>
        <taxon>Chlorella clade</taxon>
        <taxon>Chlorella</taxon>
    </lineage>
</organism>
<keyword evidence="4" id="KW-0539">Nucleus</keyword>
<feature type="compositionally biased region" description="Low complexity" evidence="7">
    <location>
        <begin position="818"/>
        <end position="835"/>
    </location>
</feature>
<dbReference type="KEGG" id="cvr:CHLNCDRAFT_49534"/>
<feature type="compositionally biased region" description="Basic and acidic residues" evidence="7">
    <location>
        <begin position="2167"/>
        <end position="2180"/>
    </location>
</feature>
<accession>E1Z2U5</accession>
<feature type="compositionally biased region" description="Low complexity" evidence="7">
    <location>
        <begin position="564"/>
        <end position="587"/>
    </location>
</feature>
<feature type="region of interest" description="Disordered" evidence="7">
    <location>
        <begin position="40"/>
        <end position="103"/>
    </location>
</feature>
<feature type="compositionally biased region" description="Low complexity" evidence="7">
    <location>
        <begin position="1702"/>
        <end position="1718"/>
    </location>
</feature>
<feature type="compositionally biased region" description="Low complexity" evidence="7">
    <location>
        <begin position="237"/>
        <end position="250"/>
    </location>
</feature>
<feature type="region of interest" description="Disordered" evidence="7">
    <location>
        <begin position="739"/>
        <end position="844"/>
    </location>
</feature>
<dbReference type="OMA" id="CERCRIC"/>
<dbReference type="EMBL" id="GL433835">
    <property type="protein sequence ID" value="EFN60056.1"/>
    <property type="molecule type" value="Genomic_DNA"/>
</dbReference>
<feature type="compositionally biased region" description="Low complexity" evidence="7">
    <location>
        <begin position="359"/>
        <end position="370"/>
    </location>
</feature>
<feature type="compositionally biased region" description="Low complexity" evidence="7">
    <location>
        <begin position="596"/>
        <end position="605"/>
    </location>
</feature>
<dbReference type="GeneID" id="17359323"/>
<dbReference type="InterPro" id="IPR036412">
    <property type="entry name" value="HAD-like_sf"/>
</dbReference>
<feature type="region of interest" description="Disordered" evidence="7">
    <location>
        <begin position="2125"/>
        <end position="2196"/>
    </location>
</feature>
<dbReference type="SUPFAM" id="SSF56784">
    <property type="entry name" value="HAD-like"/>
    <property type="match status" value="1"/>
</dbReference>
<sequence length="2207" mass="229732">MPQRVEVEWRQGFASRVFEWRRGHADRQHSQQQAMRYFQRAPLSSVQRPRGELPRKSNPRLKTNGLVLADSVARAAAEGMEAEPAEPAPEGGLSSPRQDQVEAEVVALMSEHSDVPEPVTLAAPEELPAAASAEEAYMDEPHPAAATEIASPRLPAQDDGTVGDDRTARADVADPAALLPQASQAGIGSAAALDTSGAALMEDMFAQLGLEELPEGGTEPQQAEPQAAEEAAEDVEAAATPAADCEATDALVFPPVPAAEGSQGGAEEGADRDGAEVEVEEEELLAEPLPEAADMAELIIDAADPTAASPDAPAEAGLADAAATAADAEGAAAAELAAAPEEAGLPAGGSTVADEEPEAAAAAPFAAEQAGMDDSLAQPERDGAAAEVEAAEQQAALPALERGEGAAASSALESVASAALESLPTCIGPGDPPGGGAADAYSELFQREVSAKLLEVLSQEQLQEQEEALADDGSTSEPGGELPAVADLPPSLPLAAEADCASPAEPGASPDPPACLLKWAPPAAKHGRKGHGLLPAASTSPGGAAGQSGPKSPSHRMAPMGQRSPHSTHSPPAAPTARSPPAGRSPAIKMPPLNRTGPAASTSKSGGAGGSPGAVVPARRLSKPSMNEVLAAASSAKGSHGGKAKGAGVPKQLSMAPPPAQGQAPRQLLGAGAVPAAFPALATAPPESLLHWSRRAAVAAPAQGPPTGWFPAGPLAGPGFPGPPPGLALLPGLLPSGLMVPGQAGPPQGAASRDPTLPSEAAEPSAPAKPDGPDPAGEAAAEATADDAASAPPADELGLPGEGQRQQDAGREPGHPYSPAAGQPAAASAPQAIPGMPQEQAVDVASSWPPYEGAKLPPLYQDQVSATAGLIPAVHSAASFSVSPNRHAGMPRAWRQAPQQAPPGYYAMPAAGMPPGAAAAIAPQQWGGYVPAAGSLSEQQQQALYYQQQYQFFQQQYQQQYQAEYQALQQLLQQQQQDLHPDEPYFIREPIPQVFHGVAARSIRKPDRYQGDGRPAWSVNWVQLHGLLTSENRTGVLRTAGRAGSEVMLVPLMAAAAGGGPPQPIFAGFAASLLAGDFVKELLLTMRLPLVFDLDETLLVAKSQSQMAKELKALRDVRRPHLHRATSDPQQALKLAALDREEQLMQEDLALLQQFAEGDAVTYQGQRLAAQVESAHGDDMGLIRRPVIRLPGNEDTLLTRIEPGNPHSSMVFKLRPNWRAIWGYLGGLMDPRTHQPVSSSPPSAKLRFETYVCTAAERGYALEAWRVLDPDGWMMPPAERQRRLHSGSKQKSLGAVLQLGRGPPPGPGGAPASPMPLAVIVDDRVEIWDATNRGQVLQVEPFRPWEEQAAQDLGLADTPTTQSLGAQMIRLKEELFNLRSHAFHRVQEVLRRQLELLRQQPLSLSAPLHVAYAAALAPPPWVESLMAAGMHRVAQPEALPASLQAAMERPVDPRQLRRQQQQAQQQAQQQQAAPQQALPPGQPLPLAELSGQAGVELLASLQGLLGLQPPGQQAQQVQQQQGMAPQLGAVPVDPRQHQHQQHLQQQQAMQQPPPQAMQQQQPQQPQAMQPQRPQRQRPGKMAGPAAGPEAAAPGPGVALLQQQAAADPRRRPGLPAAGGVAAANAGTLSEVLGMLPSTAALPQQPGMAGRARPPPMVKRLVGLHGPAPRGQQQQQPQQQQQQQQQALPPRMQAPERVPTPPAARMQAPPAALAQQQSAWGTASAAMPSGPMLPHMVGMAVPVAPGGGQAPRPMQRMQPAAMAAPQPQQQQLPPPPGAGGGGDEMRQRWMETFNSMGPGQGPGQGPMVAAALLRPMHRAPAAAQAEQQAGSKRKASDGSKGDGRYKQARYDQQRPPPQQQQQQAPGLALGPPGGNGQDAVARLYEATERQQARLQWQCSQQPDGSWRAAAYVGTWPADFPPPSEPPAGLAAGPTQHGAMQAAAAAALLRLNAPPGGAGRGGMPAAPQQQLQQQYGMAQPAPYAAAAGGGGGGGGVTSRQVTGPCYRSALRQPARSWHARCWHDRATDLPPCLPCLQERNRHADWPLPRRHQPHRVARAASGPRRALRWQCGCAVRCRSWRYRLVINGGEFEAVGSGPPGPRGEKRALQNAALLVLQAAGYSVTFENPGAPPGAGPAGGGFPGRGGAPAGGRAGGRGGRAGGGGPPQTRGERYAGRSLDSRHAAAAAAAQQQQGMSRDAYLASLHDELA</sequence>
<evidence type="ECO:0000256" key="4">
    <source>
        <dbReference type="ARBA" id="ARBA00023242"/>
    </source>
</evidence>
<feature type="compositionally biased region" description="Low complexity" evidence="7">
    <location>
        <begin position="207"/>
        <end position="229"/>
    </location>
</feature>
<dbReference type="STRING" id="554065.E1Z2U5"/>
<evidence type="ECO:0000256" key="5">
    <source>
        <dbReference type="ARBA" id="ARBA00047761"/>
    </source>
</evidence>
<feature type="compositionally biased region" description="Acidic residues" evidence="7">
    <location>
        <begin position="276"/>
        <end position="285"/>
    </location>
</feature>
<feature type="compositionally biased region" description="Low complexity" evidence="7">
    <location>
        <begin position="385"/>
        <end position="413"/>
    </location>
</feature>
<feature type="region of interest" description="Disordered" evidence="7">
    <location>
        <begin position="302"/>
        <end position="413"/>
    </location>
</feature>
<feature type="region of interest" description="Disordered" evidence="7">
    <location>
        <begin position="1817"/>
        <end position="1877"/>
    </location>
</feature>
<name>E1Z2U5_CHLVA</name>